<organism evidence="1 2">
    <name type="scientific">Terrisporobacter mayombei</name>
    <dbReference type="NCBI Taxonomy" id="1541"/>
    <lineage>
        <taxon>Bacteria</taxon>
        <taxon>Bacillati</taxon>
        <taxon>Bacillota</taxon>
        <taxon>Clostridia</taxon>
        <taxon>Peptostreptococcales</taxon>
        <taxon>Peptostreptococcaceae</taxon>
        <taxon>Terrisporobacter</taxon>
    </lineage>
</organism>
<dbReference type="Proteomes" id="UP001235030">
    <property type="component" value="Chromosome"/>
</dbReference>
<dbReference type="InterPro" id="IPR013324">
    <property type="entry name" value="RNA_pol_sigma_r3/r4-like"/>
</dbReference>
<evidence type="ECO:0000313" key="1">
    <source>
        <dbReference type="EMBL" id="WMT79897.1"/>
    </source>
</evidence>
<accession>A0ABY9PW58</accession>
<sequence>MSELTNYEKVEKLLEKYAEIDIDIKALEYQIKIEDIKGLSYNDMPGAPIPSNASPVEIQLNNIEKLKIDKSILEFEKDSIDNMLRVLDDTEKTLIKYKFINKLQYKQIALKMNMNQDYLAEKKSRIIDKLIPYALRYKLI</sequence>
<protein>
    <submittedName>
        <fullName evidence="1">Uncharacterized protein</fullName>
    </submittedName>
</protein>
<dbReference type="SUPFAM" id="SSF88659">
    <property type="entry name" value="Sigma3 and sigma4 domains of RNA polymerase sigma factors"/>
    <property type="match status" value="1"/>
</dbReference>
<gene>
    <name evidence="1" type="ORF">TEMA_01680</name>
</gene>
<reference evidence="1 2" key="1">
    <citation type="submission" date="2022-07" db="EMBL/GenBank/DDBJ databases">
        <title>Genome sequence of Terrisporobacter mayombei DSM6539.</title>
        <authorList>
            <person name="Boeer T."/>
            <person name="Bengelsdorf F.R."/>
            <person name="Daniel R."/>
            <person name="Poehlein A."/>
        </authorList>
    </citation>
    <scope>NUCLEOTIDE SEQUENCE [LARGE SCALE GENOMIC DNA]</scope>
    <source>
        <strain evidence="1 2">DSM 6539</strain>
    </source>
</reference>
<proteinExistence type="predicted"/>
<name>A0ABY9PW58_9FIRM</name>
<dbReference type="RefSeq" id="WP_228106620.1">
    <property type="nucleotide sequence ID" value="NZ_CP101637.1"/>
</dbReference>
<keyword evidence="2" id="KW-1185">Reference proteome</keyword>
<evidence type="ECO:0000313" key="2">
    <source>
        <dbReference type="Proteomes" id="UP001235030"/>
    </source>
</evidence>
<dbReference type="EMBL" id="CP101637">
    <property type="protein sequence ID" value="WMT79897.1"/>
    <property type="molecule type" value="Genomic_DNA"/>
</dbReference>